<keyword evidence="1" id="KW-0472">Membrane</keyword>
<gene>
    <name evidence="2" type="ORF">NCTC12020_00649</name>
</gene>
<dbReference type="AlphaFoldDB" id="A0A380NJ10"/>
<dbReference type="RefSeq" id="WP_115309881.1">
    <property type="nucleotide sequence ID" value="NZ_UHIO01000001.1"/>
</dbReference>
<evidence type="ECO:0000256" key="1">
    <source>
        <dbReference type="SAM" id="Phobius"/>
    </source>
</evidence>
<accession>A0A380NJ10</accession>
<evidence type="ECO:0000313" key="3">
    <source>
        <dbReference type="Proteomes" id="UP000255367"/>
    </source>
</evidence>
<feature type="transmembrane region" description="Helical" evidence="1">
    <location>
        <begin position="6"/>
        <end position="22"/>
    </location>
</feature>
<keyword evidence="1" id="KW-1133">Transmembrane helix</keyword>
<evidence type="ECO:0000313" key="2">
    <source>
        <dbReference type="EMBL" id="SUP41717.1"/>
    </source>
</evidence>
<dbReference type="Proteomes" id="UP000255367">
    <property type="component" value="Unassembled WGS sequence"/>
</dbReference>
<name>A0A380NJ10_9FIRM</name>
<reference evidence="2 3" key="1">
    <citation type="submission" date="2018-06" db="EMBL/GenBank/DDBJ databases">
        <authorList>
            <consortium name="Pathogen Informatics"/>
            <person name="Doyle S."/>
        </authorList>
    </citation>
    <scope>NUCLEOTIDE SEQUENCE [LARGE SCALE GENOMIC DNA]</scope>
    <source>
        <strain evidence="2 3">NCTC12020</strain>
    </source>
</reference>
<organism evidence="2 3">
    <name type="scientific">Veillonella criceti</name>
    <dbReference type="NCBI Taxonomy" id="103891"/>
    <lineage>
        <taxon>Bacteria</taxon>
        <taxon>Bacillati</taxon>
        <taxon>Bacillota</taxon>
        <taxon>Negativicutes</taxon>
        <taxon>Veillonellales</taxon>
        <taxon>Veillonellaceae</taxon>
        <taxon>Veillonella</taxon>
    </lineage>
</organism>
<keyword evidence="3" id="KW-1185">Reference proteome</keyword>
<keyword evidence="1" id="KW-0812">Transmembrane</keyword>
<feature type="transmembrane region" description="Helical" evidence="1">
    <location>
        <begin position="34"/>
        <end position="56"/>
    </location>
</feature>
<dbReference type="EMBL" id="UHIO01000001">
    <property type="protein sequence ID" value="SUP41717.1"/>
    <property type="molecule type" value="Genomic_DNA"/>
</dbReference>
<proteinExistence type="predicted"/>
<sequence>MLKGIAFLLFGIGVVLMIPKYVKQYKAEKDIENLLILVGIILLGGSSIVLGIIAIYNDLK</sequence>
<protein>
    <submittedName>
        <fullName evidence="2">Uncharacterized protein</fullName>
    </submittedName>
</protein>